<feature type="transmembrane region" description="Helical" evidence="2">
    <location>
        <begin position="81"/>
        <end position="99"/>
    </location>
</feature>
<keyword evidence="2" id="KW-1133">Transmembrane helix</keyword>
<name>A0A6J6Q8A9_9ZZZZ</name>
<feature type="region of interest" description="Disordered" evidence="1">
    <location>
        <begin position="1"/>
        <end position="36"/>
    </location>
</feature>
<evidence type="ECO:0000256" key="1">
    <source>
        <dbReference type="SAM" id="MobiDB-lite"/>
    </source>
</evidence>
<reference evidence="3" key="1">
    <citation type="submission" date="2020-05" db="EMBL/GenBank/DDBJ databases">
        <authorList>
            <person name="Chiriac C."/>
            <person name="Salcher M."/>
            <person name="Ghai R."/>
            <person name="Kavagutti S V."/>
        </authorList>
    </citation>
    <scope>NUCLEOTIDE SEQUENCE</scope>
</reference>
<dbReference type="EMBL" id="CAEZXR010000112">
    <property type="protein sequence ID" value="CAB4704214.1"/>
    <property type="molecule type" value="Genomic_DNA"/>
</dbReference>
<gene>
    <name evidence="3" type="ORF">UFOPK2579_01099</name>
</gene>
<accession>A0A6J6Q8A9</accession>
<feature type="transmembrane region" description="Helical" evidence="2">
    <location>
        <begin position="45"/>
        <end position="69"/>
    </location>
</feature>
<dbReference type="AlphaFoldDB" id="A0A6J6Q8A9"/>
<protein>
    <submittedName>
        <fullName evidence="3">Unannotated protein</fullName>
    </submittedName>
</protein>
<feature type="transmembrane region" description="Helical" evidence="2">
    <location>
        <begin position="111"/>
        <end position="132"/>
    </location>
</feature>
<keyword evidence="2" id="KW-0812">Transmembrane</keyword>
<organism evidence="3">
    <name type="scientific">freshwater metagenome</name>
    <dbReference type="NCBI Taxonomy" id="449393"/>
    <lineage>
        <taxon>unclassified sequences</taxon>
        <taxon>metagenomes</taxon>
        <taxon>ecological metagenomes</taxon>
    </lineage>
</organism>
<evidence type="ECO:0000256" key="2">
    <source>
        <dbReference type="SAM" id="Phobius"/>
    </source>
</evidence>
<evidence type="ECO:0000313" key="3">
    <source>
        <dbReference type="EMBL" id="CAB4704214.1"/>
    </source>
</evidence>
<keyword evidence="2" id="KW-0472">Membrane</keyword>
<sequence>MSTEESVDPAADAPSTEPVDPTADDAADEAPATERPSWWHRDHPVFTSLVGFFTGLLFFILVPGIYGAVLNAMVDYDTAEQLFPFVLVALAVPLGLVIAPRTRRFGRYMALGVVSTAVVVLGVGALVLWYLVTYQS</sequence>
<proteinExistence type="predicted"/>